<evidence type="ECO:0000313" key="9">
    <source>
        <dbReference type="Proteomes" id="UP001149140"/>
    </source>
</evidence>
<evidence type="ECO:0000256" key="4">
    <source>
        <dbReference type="ARBA" id="ARBA00023163"/>
    </source>
</evidence>
<proteinExistence type="inferred from homology"/>
<feature type="compositionally biased region" description="Low complexity" evidence="5">
    <location>
        <begin position="186"/>
        <end position="198"/>
    </location>
</feature>
<dbReference type="AlphaFoldDB" id="A0A9X3MW01"/>
<comment type="similarity">
    <text evidence="1">Belongs to the sigma-70 factor family. ECF subfamily.</text>
</comment>
<evidence type="ECO:0000256" key="6">
    <source>
        <dbReference type="SAM" id="Phobius"/>
    </source>
</evidence>
<dbReference type="EMBL" id="JAPDOD010000029">
    <property type="protein sequence ID" value="MDA0163926.1"/>
    <property type="molecule type" value="Genomic_DNA"/>
</dbReference>
<feature type="domain" description="RNA polymerase sigma factor 70 region 4 type 2" evidence="7">
    <location>
        <begin position="8"/>
        <end position="49"/>
    </location>
</feature>
<keyword evidence="6" id="KW-1133">Transmembrane helix</keyword>
<feature type="transmembrane region" description="Helical" evidence="6">
    <location>
        <begin position="149"/>
        <end position="170"/>
    </location>
</feature>
<gene>
    <name evidence="8" type="ORF">OM076_26885</name>
</gene>
<sequence length="323" mass="33163">MSSRSSATAFERLAPDQRAAVELVLRQGRSYGELAELLGMPEETIRARARTGVCGLAPDLAAPARAGEIVDWLLGQQSEAHGARTRALLLTDPAAQTWAATVAEPLRAAPGGENVPLLPTAPDEEPPRVNGTDRTAEPVADGGGSSSRLGGAILIGAAVVLIAAVLVFVFTRDDDNPPAVSDEPVATATATAPPTATASSANDILLKGPAGSQAVGLMRLFEANDGTVRFAIAATNVAPNAAGETYSLWFRKNAGGAQLLGDVKDPVGTKGELTSAGPSNADVDKFPQWFADYDTIVVTLDGKNAKEPGKVILSGDLPHASTG</sequence>
<evidence type="ECO:0000256" key="3">
    <source>
        <dbReference type="ARBA" id="ARBA00023082"/>
    </source>
</evidence>
<keyword evidence="4" id="KW-0804">Transcription</keyword>
<evidence type="ECO:0000256" key="1">
    <source>
        <dbReference type="ARBA" id="ARBA00010641"/>
    </source>
</evidence>
<keyword evidence="9" id="KW-1185">Reference proteome</keyword>
<evidence type="ECO:0000259" key="7">
    <source>
        <dbReference type="Pfam" id="PF08281"/>
    </source>
</evidence>
<dbReference type="InterPro" id="IPR013324">
    <property type="entry name" value="RNA_pol_sigma_r3/r4-like"/>
</dbReference>
<name>A0A9X3MW01_9ACTN</name>
<keyword evidence="6" id="KW-0812">Transmembrane</keyword>
<dbReference type="GO" id="GO:0016987">
    <property type="term" value="F:sigma factor activity"/>
    <property type="evidence" value="ECO:0007669"/>
    <property type="project" value="UniProtKB-KW"/>
</dbReference>
<keyword evidence="3" id="KW-0731">Sigma factor</keyword>
<dbReference type="GO" id="GO:0003677">
    <property type="term" value="F:DNA binding"/>
    <property type="evidence" value="ECO:0007669"/>
    <property type="project" value="InterPro"/>
</dbReference>
<dbReference type="InterPro" id="IPR013249">
    <property type="entry name" value="RNA_pol_sigma70_r4_t2"/>
</dbReference>
<feature type="region of interest" description="Disordered" evidence="5">
    <location>
        <begin position="109"/>
        <end position="145"/>
    </location>
</feature>
<comment type="caution">
    <text evidence="8">The sequence shown here is derived from an EMBL/GenBank/DDBJ whole genome shotgun (WGS) entry which is preliminary data.</text>
</comment>
<keyword evidence="2" id="KW-0805">Transcription regulation</keyword>
<evidence type="ECO:0000256" key="2">
    <source>
        <dbReference type="ARBA" id="ARBA00023015"/>
    </source>
</evidence>
<dbReference type="Gene3D" id="1.10.10.10">
    <property type="entry name" value="Winged helix-like DNA-binding domain superfamily/Winged helix DNA-binding domain"/>
    <property type="match status" value="1"/>
</dbReference>
<accession>A0A9X3MW01</accession>
<protein>
    <recommendedName>
        <fullName evidence="7">RNA polymerase sigma factor 70 region 4 type 2 domain-containing protein</fullName>
    </recommendedName>
</protein>
<dbReference type="RefSeq" id="WP_270043175.1">
    <property type="nucleotide sequence ID" value="NZ_JAPDOD010000029.1"/>
</dbReference>
<organism evidence="8 9">
    <name type="scientific">Solirubrobacter ginsenosidimutans</name>
    <dbReference type="NCBI Taxonomy" id="490573"/>
    <lineage>
        <taxon>Bacteria</taxon>
        <taxon>Bacillati</taxon>
        <taxon>Actinomycetota</taxon>
        <taxon>Thermoleophilia</taxon>
        <taxon>Solirubrobacterales</taxon>
        <taxon>Solirubrobacteraceae</taxon>
        <taxon>Solirubrobacter</taxon>
    </lineage>
</organism>
<dbReference type="InterPro" id="IPR036388">
    <property type="entry name" value="WH-like_DNA-bd_sf"/>
</dbReference>
<dbReference type="Proteomes" id="UP001149140">
    <property type="component" value="Unassembled WGS sequence"/>
</dbReference>
<dbReference type="SUPFAM" id="SSF88659">
    <property type="entry name" value="Sigma3 and sigma4 domains of RNA polymerase sigma factors"/>
    <property type="match status" value="1"/>
</dbReference>
<evidence type="ECO:0000313" key="8">
    <source>
        <dbReference type="EMBL" id="MDA0163926.1"/>
    </source>
</evidence>
<feature type="region of interest" description="Disordered" evidence="5">
    <location>
        <begin position="177"/>
        <end position="198"/>
    </location>
</feature>
<keyword evidence="6" id="KW-0472">Membrane</keyword>
<reference evidence="8" key="1">
    <citation type="submission" date="2022-10" db="EMBL/GenBank/DDBJ databases">
        <title>The WGS of Solirubrobacter ginsenosidimutans DSM 21036.</title>
        <authorList>
            <person name="Jiang Z."/>
        </authorList>
    </citation>
    <scope>NUCLEOTIDE SEQUENCE</scope>
    <source>
        <strain evidence="8">DSM 21036</strain>
    </source>
</reference>
<evidence type="ECO:0000256" key="5">
    <source>
        <dbReference type="SAM" id="MobiDB-lite"/>
    </source>
</evidence>
<dbReference type="Pfam" id="PF08281">
    <property type="entry name" value="Sigma70_r4_2"/>
    <property type="match status" value="1"/>
</dbReference>
<dbReference type="GO" id="GO:0006352">
    <property type="term" value="P:DNA-templated transcription initiation"/>
    <property type="evidence" value="ECO:0007669"/>
    <property type="project" value="InterPro"/>
</dbReference>